<evidence type="ECO:0000313" key="2">
    <source>
        <dbReference type="EMBL" id="BCB74450.1"/>
    </source>
</evidence>
<reference evidence="2 3" key="2">
    <citation type="submission" date="2020-03" db="EMBL/GenBank/DDBJ databases">
        <authorList>
            <person name="Ichikawa N."/>
            <person name="Kimura A."/>
            <person name="Kitahashi Y."/>
            <person name="Uohara A."/>
        </authorList>
    </citation>
    <scope>NUCLEOTIDE SEQUENCE [LARGE SCALE GENOMIC DNA]</scope>
    <source>
        <strain evidence="2 3">NBRC 107702</strain>
    </source>
</reference>
<feature type="region of interest" description="Disordered" evidence="1">
    <location>
        <begin position="1"/>
        <end position="21"/>
    </location>
</feature>
<evidence type="ECO:0000313" key="3">
    <source>
        <dbReference type="Proteomes" id="UP000502508"/>
    </source>
</evidence>
<sequence length="70" mass="7277">MPVSDATLSTSPAKPQLQAGCAWPSASSPSIGMYTWPSSPAIPVAPLTTWPDSMTPPPSPVPTIAETEER</sequence>
<name>A0A6F8XKW0_9ACTN</name>
<feature type="compositionally biased region" description="Polar residues" evidence="1">
    <location>
        <begin position="1"/>
        <end position="13"/>
    </location>
</feature>
<proteinExistence type="predicted"/>
<dbReference type="KEGG" id="pfla:Pflav_008600"/>
<dbReference type="AlphaFoldDB" id="A0A6F8XKW0"/>
<reference evidence="2 3" key="1">
    <citation type="submission" date="2020-03" db="EMBL/GenBank/DDBJ databases">
        <title>Whole genome shotgun sequence of Phytohabitans flavus NBRC 107702.</title>
        <authorList>
            <person name="Komaki H."/>
            <person name="Tamura T."/>
        </authorList>
    </citation>
    <scope>NUCLEOTIDE SEQUENCE [LARGE SCALE GENOMIC DNA]</scope>
    <source>
        <strain evidence="2 3">NBRC 107702</strain>
    </source>
</reference>
<gene>
    <name evidence="2" type="ORF">Pflav_008600</name>
</gene>
<protein>
    <submittedName>
        <fullName evidence="2">Uncharacterized protein</fullName>
    </submittedName>
</protein>
<dbReference type="EMBL" id="AP022870">
    <property type="protein sequence ID" value="BCB74450.1"/>
    <property type="molecule type" value="Genomic_DNA"/>
</dbReference>
<organism evidence="2 3">
    <name type="scientific">Phytohabitans flavus</name>
    <dbReference type="NCBI Taxonomy" id="1076124"/>
    <lineage>
        <taxon>Bacteria</taxon>
        <taxon>Bacillati</taxon>
        <taxon>Actinomycetota</taxon>
        <taxon>Actinomycetes</taxon>
        <taxon>Micromonosporales</taxon>
        <taxon>Micromonosporaceae</taxon>
    </lineage>
</organism>
<evidence type="ECO:0000256" key="1">
    <source>
        <dbReference type="SAM" id="MobiDB-lite"/>
    </source>
</evidence>
<dbReference type="Proteomes" id="UP000502508">
    <property type="component" value="Chromosome"/>
</dbReference>
<keyword evidence="3" id="KW-1185">Reference proteome</keyword>
<feature type="region of interest" description="Disordered" evidence="1">
    <location>
        <begin position="47"/>
        <end position="70"/>
    </location>
</feature>
<accession>A0A6F8XKW0</accession>